<dbReference type="InterPro" id="IPR015500">
    <property type="entry name" value="Peptidase_S8_subtilisin-rel"/>
</dbReference>
<evidence type="ECO:0000256" key="3">
    <source>
        <dbReference type="ARBA" id="ARBA00022801"/>
    </source>
</evidence>
<dbReference type="InterPro" id="IPR050131">
    <property type="entry name" value="Peptidase_S8_subtilisin-like"/>
</dbReference>
<evidence type="ECO:0000259" key="7">
    <source>
        <dbReference type="Pfam" id="PF00082"/>
    </source>
</evidence>
<proteinExistence type="inferred from homology"/>
<dbReference type="Pfam" id="PF00082">
    <property type="entry name" value="Peptidase_S8"/>
    <property type="match status" value="1"/>
</dbReference>
<feature type="signal peptide" evidence="6">
    <location>
        <begin position="1"/>
        <end position="20"/>
    </location>
</feature>
<evidence type="ECO:0000313" key="8">
    <source>
        <dbReference type="EMBL" id="SEQ65231.1"/>
    </source>
</evidence>
<evidence type="ECO:0000256" key="1">
    <source>
        <dbReference type="ARBA" id="ARBA00011073"/>
    </source>
</evidence>
<evidence type="ECO:0000256" key="5">
    <source>
        <dbReference type="PROSITE-ProRule" id="PRU01240"/>
    </source>
</evidence>
<dbReference type="InterPro" id="IPR017317">
    <property type="entry name" value="Pept_S8_subtilisin_bacteroid-2"/>
</dbReference>
<gene>
    <name evidence="8" type="ORF">SAMN05444359_11381</name>
</gene>
<evidence type="ECO:0000256" key="2">
    <source>
        <dbReference type="ARBA" id="ARBA00022670"/>
    </source>
</evidence>
<feature type="chain" id="PRO_5011468990" evidence="6">
    <location>
        <begin position="21"/>
        <end position="467"/>
    </location>
</feature>
<dbReference type="OrthoDB" id="9792152at2"/>
<organism evidence="8 9">
    <name type="scientific">Neolewinella agarilytica</name>
    <dbReference type="NCBI Taxonomy" id="478744"/>
    <lineage>
        <taxon>Bacteria</taxon>
        <taxon>Pseudomonadati</taxon>
        <taxon>Bacteroidota</taxon>
        <taxon>Saprospiria</taxon>
        <taxon>Saprospirales</taxon>
        <taxon>Lewinellaceae</taxon>
        <taxon>Neolewinella</taxon>
    </lineage>
</organism>
<evidence type="ECO:0000256" key="4">
    <source>
        <dbReference type="ARBA" id="ARBA00022825"/>
    </source>
</evidence>
<dbReference type="PANTHER" id="PTHR43806">
    <property type="entry name" value="PEPTIDASE S8"/>
    <property type="match status" value="1"/>
</dbReference>
<dbReference type="Gene3D" id="3.40.50.200">
    <property type="entry name" value="Peptidase S8/S53 domain"/>
    <property type="match status" value="1"/>
</dbReference>
<name>A0A1H9HSC9_9BACT</name>
<dbReference type="SUPFAM" id="SSF52743">
    <property type="entry name" value="Subtilisin-like"/>
    <property type="match status" value="1"/>
</dbReference>
<dbReference type="GO" id="GO:0004252">
    <property type="term" value="F:serine-type endopeptidase activity"/>
    <property type="evidence" value="ECO:0007669"/>
    <property type="project" value="UniProtKB-UniRule"/>
</dbReference>
<dbReference type="STRING" id="478744.SAMN05444359_11381"/>
<reference evidence="9" key="1">
    <citation type="submission" date="2016-10" db="EMBL/GenBank/DDBJ databases">
        <authorList>
            <person name="Varghese N."/>
            <person name="Submissions S."/>
        </authorList>
    </citation>
    <scope>NUCLEOTIDE SEQUENCE [LARGE SCALE GENOMIC DNA]</scope>
    <source>
        <strain evidence="9">DSM 24740</strain>
    </source>
</reference>
<dbReference type="PROSITE" id="PS51892">
    <property type="entry name" value="SUBTILASE"/>
    <property type="match status" value="1"/>
</dbReference>
<comment type="similarity">
    <text evidence="1 5">Belongs to the peptidase S8 family.</text>
</comment>
<dbReference type="FunCoup" id="A0A1H9HSC9">
    <property type="interactions" value="125"/>
</dbReference>
<accession>A0A1H9HSC9</accession>
<dbReference type="AlphaFoldDB" id="A0A1H9HSC9"/>
<dbReference type="InterPro" id="IPR000209">
    <property type="entry name" value="Peptidase_S8/S53_dom"/>
</dbReference>
<dbReference type="InterPro" id="IPR036852">
    <property type="entry name" value="Peptidase_S8/S53_dom_sf"/>
</dbReference>
<sequence>MRLLFASLLGLCLLSSTLSAQKETTETGMYFIGFSDKKDTPHTLEDPSTYLSEKALIRRALHDSQVNEMDLPVSPAYVTAIAETGAKIWLTTKWMNGVVVAAAGPQVEDIRKLSFVEKTELVAPVQYDRPSARPVIPNMDRPAPELEPVPVRKNLYGYGWKNLDQMEGDSLHMWGFRGEGVLVAVFDGGFPYVNYKDFLGYPDASMVPASYDVVEQDSTAYDSGTHGATVLSTMAAYHPFFFIGTAPDARYILFKTENGKGEHRLEEINYVAALEIADSIGVDVVNSSLGYTTFGIKEMNYTKKDLDGKTSPASIAIDHAFERGMIIVTSAGNSGNDKWKYISTPADAKHAFSIGALNSDGSRAYFSSFGPTADGRIKPDVSALGVDVTAITASGRGITKANGTSLASPLVAGLIACLRQAVPGATNQELLDAIRQTANQADEPDNERGYGRPDFAAAYRLLMMSRK</sequence>
<dbReference type="GO" id="GO:0006508">
    <property type="term" value="P:proteolysis"/>
    <property type="evidence" value="ECO:0007669"/>
    <property type="project" value="UniProtKB-KW"/>
</dbReference>
<dbReference type="InterPro" id="IPR023828">
    <property type="entry name" value="Peptidase_S8_Ser-AS"/>
</dbReference>
<feature type="active site" description="Charge relay system" evidence="5">
    <location>
        <position position="405"/>
    </location>
</feature>
<keyword evidence="4 5" id="KW-0720">Serine protease</keyword>
<keyword evidence="9" id="KW-1185">Reference proteome</keyword>
<feature type="domain" description="Peptidase S8/S53" evidence="7">
    <location>
        <begin position="178"/>
        <end position="451"/>
    </location>
</feature>
<evidence type="ECO:0000256" key="6">
    <source>
        <dbReference type="SAM" id="SignalP"/>
    </source>
</evidence>
<dbReference type="Proteomes" id="UP000199021">
    <property type="component" value="Unassembled WGS sequence"/>
</dbReference>
<evidence type="ECO:0000313" key="9">
    <source>
        <dbReference type="Proteomes" id="UP000199021"/>
    </source>
</evidence>
<feature type="active site" description="Charge relay system" evidence="5">
    <location>
        <position position="226"/>
    </location>
</feature>
<dbReference type="InParanoid" id="A0A1H9HSC9"/>
<dbReference type="RefSeq" id="WP_090169111.1">
    <property type="nucleotide sequence ID" value="NZ_FOFB01000013.1"/>
</dbReference>
<dbReference type="PANTHER" id="PTHR43806:SF67">
    <property type="entry name" value="EGF-LIKE DOMAIN-CONTAINING PROTEIN"/>
    <property type="match status" value="1"/>
</dbReference>
<protein>
    <submittedName>
        <fullName evidence="8">Subtilase family protein</fullName>
    </submittedName>
</protein>
<feature type="active site" description="Charge relay system" evidence="5">
    <location>
        <position position="187"/>
    </location>
</feature>
<dbReference type="PIRSF" id="PIRSF037903">
    <property type="entry name" value="Subtilisin_rel_GFO_2223"/>
    <property type="match status" value="1"/>
</dbReference>
<keyword evidence="2 5" id="KW-0645">Protease</keyword>
<keyword evidence="3 5" id="KW-0378">Hydrolase</keyword>
<dbReference type="PROSITE" id="PS00138">
    <property type="entry name" value="SUBTILASE_SER"/>
    <property type="match status" value="1"/>
</dbReference>
<dbReference type="EMBL" id="FOFB01000013">
    <property type="protein sequence ID" value="SEQ65231.1"/>
    <property type="molecule type" value="Genomic_DNA"/>
</dbReference>
<keyword evidence="6" id="KW-0732">Signal</keyword>
<dbReference type="PRINTS" id="PR00723">
    <property type="entry name" value="SUBTILISIN"/>
</dbReference>